<evidence type="ECO:0000313" key="3">
    <source>
        <dbReference type="EMBL" id="NLP85773.1"/>
    </source>
</evidence>
<evidence type="ECO:0000313" key="4">
    <source>
        <dbReference type="Proteomes" id="UP001429745"/>
    </source>
</evidence>
<dbReference type="Proteomes" id="UP001429745">
    <property type="component" value="Unassembled WGS sequence"/>
</dbReference>
<feature type="transmembrane region" description="Helical" evidence="2">
    <location>
        <begin position="54"/>
        <end position="79"/>
    </location>
</feature>
<reference evidence="3 4" key="1">
    <citation type="submission" date="2020-04" db="EMBL/GenBank/DDBJ databases">
        <title>CFH 90308 Microbacterium sp.</title>
        <authorList>
            <person name="Nie G."/>
            <person name="Ming H."/>
            <person name="Xia T."/>
        </authorList>
    </citation>
    <scope>NUCLEOTIDE SEQUENCE [LARGE SCALE GENOMIC DNA]</scope>
    <source>
        <strain evidence="3 4">CFH 90308</strain>
    </source>
</reference>
<keyword evidence="4" id="KW-1185">Reference proteome</keyword>
<name>A0ABX1KHK5_9MICO</name>
<dbReference type="RefSeq" id="WP_168914239.1">
    <property type="nucleotide sequence ID" value="NZ_JABACI010000005.1"/>
</dbReference>
<feature type="compositionally biased region" description="Polar residues" evidence="1">
    <location>
        <begin position="211"/>
        <end position="225"/>
    </location>
</feature>
<accession>A0ABX1KHK5</accession>
<feature type="region of interest" description="Disordered" evidence="1">
    <location>
        <begin position="205"/>
        <end position="225"/>
    </location>
</feature>
<evidence type="ECO:0008006" key="5">
    <source>
        <dbReference type="Google" id="ProtNLM"/>
    </source>
</evidence>
<sequence length="225" mass="24158">MDVRTGERSDDLDVLLSAAACRAADDSGRITGALHQLIDARVSEVHANGRNRKFLVPAAIAGALLALVGAGAAVATQWAPWVTEADNPDVVFTREWDDASGTYLGYCEGRIEVVHWDPDQVAATRTYLATVNVDDLEPNLEWLAMRLARQGELDRLGDLVEGADPADFEDPGSLAPQEKMSDANLLHNALMRTVLDGMHAAMNDPKLSATGDVQCTTDSMNSGDQ</sequence>
<keyword evidence="2" id="KW-0812">Transmembrane</keyword>
<organism evidence="3 4">
    <name type="scientific">Microbacterium salsuginis</name>
    <dbReference type="NCBI Taxonomy" id="2722803"/>
    <lineage>
        <taxon>Bacteria</taxon>
        <taxon>Bacillati</taxon>
        <taxon>Actinomycetota</taxon>
        <taxon>Actinomycetes</taxon>
        <taxon>Micrococcales</taxon>
        <taxon>Microbacteriaceae</taxon>
        <taxon>Microbacterium</taxon>
    </lineage>
</organism>
<keyword evidence="2" id="KW-0472">Membrane</keyword>
<comment type="caution">
    <text evidence="3">The sequence shown here is derived from an EMBL/GenBank/DDBJ whole genome shotgun (WGS) entry which is preliminary data.</text>
</comment>
<dbReference type="EMBL" id="JABACI010000005">
    <property type="protein sequence ID" value="NLP85773.1"/>
    <property type="molecule type" value="Genomic_DNA"/>
</dbReference>
<evidence type="ECO:0000256" key="2">
    <source>
        <dbReference type="SAM" id="Phobius"/>
    </source>
</evidence>
<evidence type="ECO:0000256" key="1">
    <source>
        <dbReference type="SAM" id="MobiDB-lite"/>
    </source>
</evidence>
<proteinExistence type="predicted"/>
<protein>
    <recommendedName>
        <fullName evidence="5">DUF5667 domain-containing protein</fullName>
    </recommendedName>
</protein>
<keyword evidence="2" id="KW-1133">Transmembrane helix</keyword>
<gene>
    <name evidence="3" type="ORF">HF576_18215</name>
</gene>